<organism evidence="1 2">
    <name type="scientific">Phytophthora megakarya</name>
    <dbReference type="NCBI Taxonomy" id="4795"/>
    <lineage>
        <taxon>Eukaryota</taxon>
        <taxon>Sar</taxon>
        <taxon>Stramenopiles</taxon>
        <taxon>Oomycota</taxon>
        <taxon>Peronosporomycetes</taxon>
        <taxon>Peronosporales</taxon>
        <taxon>Peronosporaceae</taxon>
        <taxon>Phytophthora</taxon>
    </lineage>
</organism>
<evidence type="ECO:0000313" key="2">
    <source>
        <dbReference type="Proteomes" id="UP000198211"/>
    </source>
</evidence>
<dbReference type="EMBL" id="NBNE01008347">
    <property type="protein sequence ID" value="OWY99581.1"/>
    <property type="molecule type" value="Genomic_DNA"/>
</dbReference>
<evidence type="ECO:0000313" key="1">
    <source>
        <dbReference type="EMBL" id="OWY99581.1"/>
    </source>
</evidence>
<accession>A0A225V2P4</accession>
<comment type="caution">
    <text evidence="1">The sequence shown here is derived from an EMBL/GenBank/DDBJ whole genome shotgun (WGS) entry which is preliminary data.</text>
</comment>
<dbReference type="OrthoDB" id="144739at2759"/>
<reference evidence="2" key="1">
    <citation type="submission" date="2017-03" db="EMBL/GenBank/DDBJ databases">
        <title>Phytopthora megakarya and P. palmivora, two closely related causual agents of cacao black pod achieved similar genome size and gene model numbers by different mechanisms.</title>
        <authorList>
            <person name="Ali S."/>
            <person name="Shao J."/>
            <person name="Larry D.J."/>
            <person name="Kronmiller B."/>
            <person name="Shen D."/>
            <person name="Strem M.D."/>
            <person name="Melnick R.L."/>
            <person name="Guiltinan M.J."/>
            <person name="Tyler B.M."/>
            <person name="Meinhardt L.W."/>
            <person name="Bailey B.A."/>
        </authorList>
    </citation>
    <scope>NUCLEOTIDE SEQUENCE [LARGE SCALE GENOMIC DNA]</scope>
    <source>
        <strain evidence="2">zdho120</strain>
    </source>
</reference>
<proteinExistence type="predicted"/>
<gene>
    <name evidence="1" type="ORF">PHMEG_00029395</name>
</gene>
<protein>
    <submittedName>
        <fullName evidence="1">Uncharacterized protein</fullName>
    </submittedName>
</protein>
<name>A0A225V2P4_9STRA</name>
<sequence>MADVIVVDDINAALQECEAIAECVRQFCGREGVSGKIYTVSFAYRGEDHAAMLNNRTLRPLSTDVIRQLYYEYIAVDTASLYNAAFIDSDI</sequence>
<dbReference type="Proteomes" id="UP000198211">
    <property type="component" value="Unassembled WGS sequence"/>
</dbReference>
<dbReference type="AlphaFoldDB" id="A0A225V2P4"/>
<keyword evidence="2" id="KW-1185">Reference proteome</keyword>